<dbReference type="EMBL" id="FMYM01000001">
    <property type="protein sequence ID" value="SDB83169.1"/>
    <property type="molecule type" value="Genomic_DNA"/>
</dbReference>
<dbReference type="STRING" id="1464122.SAMN05421737_101258"/>
<evidence type="ECO:0000313" key="1">
    <source>
        <dbReference type="EMBL" id="SDB83169.1"/>
    </source>
</evidence>
<accession>A0A1G6GMJ5</accession>
<name>A0A1G6GMJ5_9BACI</name>
<dbReference type="RefSeq" id="WP_176763730.1">
    <property type="nucleotide sequence ID" value="NZ_FMYM01000001.1"/>
</dbReference>
<dbReference type="Gene3D" id="3.40.50.150">
    <property type="entry name" value="Vaccinia Virus protein VP39"/>
    <property type="match status" value="1"/>
</dbReference>
<protein>
    <recommendedName>
        <fullName evidence="3">Methyltransferase domain-containing protein</fullName>
    </recommendedName>
</protein>
<organism evidence="1 2">
    <name type="scientific">Shouchella lonarensis</name>
    <dbReference type="NCBI Taxonomy" id="1464122"/>
    <lineage>
        <taxon>Bacteria</taxon>
        <taxon>Bacillati</taxon>
        <taxon>Bacillota</taxon>
        <taxon>Bacilli</taxon>
        <taxon>Bacillales</taxon>
        <taxon>Bacillaceae</taxon>
        <taxon>Shouchella</taxon>
    </lineage>
</organism>
<keyword evidence="2" id="KW-1185">Reference proteome</keyword>
<dbReference type="Proteomes" id="UP000242662">
    <property type="component" value="Unassembled WGS sequence"/>
</dbReference>
<dbReference type="InterPro" id="IPR029063">
    <property type="entry name" value="SAM-dependent_MTases_sf"/>
</dbReference>
<evidence type="ECO:0000313" key="2">
    <source>
        <dbReference type="Proteomes" id="UP000242662"/>
    </source>
</evidence>
<dbReference type="SUPFAM" id="SSF53335">
    <property type="entry name" value="S-adenosyl-L-methionine-dependent methyltransferases"/>
    <property type="match status" value="1"/>
</dbReference>
<sequence length="57" mass="6214">MTPLYDQIGTTYDVTRKADPEIVRRLRHHLNVADGNRVLDIACGTGNYTVALAGTGL</sequence>
<dbReference type="AlphaFoldDB" id="A0A1G6GMJ5"/>
<gene>
    <name evidence="1" type="ORF">SAMN05421737_101258</name>
</gene>
<evidence type="ECO:0008006" key="3">
    <source>
        <dbReference type="Google" id="ProtNLM"/>
    </source>
</evidence>
<reference evidence="2" key="1">
    <citation type="submission" date="2016-09" db="EMBL/GenBank/DDBJ databases">
        <authorList>
            <person name="Varghese N."/>
            <person name="Submissions S."/>
        </authorList>
    </citation>
    <scope>NUCLEOTIDE SEQUENCE [LARGE SCALE GENOMIC DNA]</scope>
    <source>
        <strain evidence="2">25nlg</strain>
    </source>
</reference>
<proteinExistence type="predicted"/>